<proteinExistence type="predicted"/>
<name>A0A1Y2B986_9TREE</name>
<evidence type="ECO:0000256" key="1">
    <source>
        <dbReference type="SAM" id="SignalP"/>
    </source>
</evidence>
<sequence length="132" mass="15193">THNFHAIKLSLHLILHCAMAYFCHINIPLLITDIRVPDTTKPRQHLYTSFIEFLTSDDKNQILVHAYTVETLALNEVVSFWGSLAHDGSITSPLEVYASSFERFDWVDLNDEDYFTKVPSCRRPMIIAQGRV</sequence>
<feature type="non-terminal residue" evidence="2">
    <location>
        <position position="132"/>
    </location>
</feature>
<keyword evidence="1" id="KW-0732">Signal</keyword>
<feature type="chain" id="PRO_5013390785" evidence="1">
    <location>
        <begin position="21"/>
        <end position="132"/>
    </location>
</feature>
<dbReference type="InParanoid" id="A0A1Y2B986"/>
<feature type="non-terminal residue" evidence="2">
    <location>
        <position position="1"/>
    </location>
</feature>
<reference evidence="2 3" key="1">
    <citation type="submission" date="2016-07" db="EMBL/GenBank/DDBJ databases">
        <title>Pervasive Adenine N6-methylation of Active Genes in Fungi.</title>
        <authorList>
            <consortium name="DOE Joint Genome Institute"/>
            <person name="Mondo S.J."/>
            <person name="Dannebaum R.O."/>
            <person name="Kuo R.C."/>
            <person name="Labutti K."/>
            <person name="Haridas S."/>
            <person name="Kuo A."/>
            <person name="Salamov A."/>
            <person name="Ahrendt S.R."/>
            <person name="Lipzen A."/>
            <person name="Sullivan W."/>
            <person name="Andreopoulos W.B."/>
            <person name="Clum A."/>
            <person name="Lindquist E."/>
            <person name="Daum C."/>
            <person name="Ramamoorthy G.K."/>
            <person name="Gryganskyi A."/>
            <person name="Culley D."/>
            <person name="Magnuson J.K."/>
            <person name="James T.Y."/>
            <person name="O'Malley M.A."/>
            <person name="Stajich J.E."/>
            <person name="Spatafora J.W."/>
            <person name="Visel A."/>
            <person name="Grigoriev I.V."/>
        </authorList>
    </citation>
    <scope>NUCLEOTIDE SEQUENCE [LARGE SCALE GENOMIC DNA]</scope>
    <source>
        <strain evidence="2 3">68-887.2</strain>
    </source>
</reference>
<keyword evidence="3" id="KW-1185">Reference proteome</keyword>
<comment type="caution">
    <text evidence="2">The sequence shown here is derived from an EMBL/GenBank/DDBJ whole genome shotgun (WGS) entry which is preliminary data.</text>
</comment>
<accession>A0A1Y2B986</accession>
<dbReference type="EMBL" id="MCFC01000017">
    <property type="protein sequence ID" value="ORY31070.1"/>
    <property type="molecule type" value="Genomic_DNA"/>
</dbReference>
<feature type="signal peptide" evidence="1">
    <location>
        <begin position="1"/>
        <end position="20"/>
    </location>
</feature>
<gene>
    <name evidence="2" type="ORF">BCR39DRAFT_457583</name>
</gene>
<dbReference type="AlphaFoldDB" id="A0A1Y2B986"/>
<protein>
    <submittedName>
        <fullName evidence="2">Uncharacterized protein</fullName>
    </submittedName>
</protein>
<evidence type="ECO:0000313" key="3">
    <source>
        <dbReference type="Proteomes" id="UP000193986"/>
    </source>
</evidence>
<dbReference type="OrthoDB" id="10520404at2759"/>
<organism evidence="2 3">
    <name type="scientific">Naematelia encephala</name>
    <dbReference type="NCBI Taxonomy" id="71784"/>
    <lineage>
        <taxon>Eukaryota</taxon>
        <taxon>Fungi</taxon>
        <taxon>Dikarya</taxon>
        <taxon>Basidiomycota</taxon>
        <taxon>Agaricomycotina</taxon>
        <taxon>Tremellomycetes</taxon>
        <taxon>Tremellales</taxon>
        <taxon>Naemateliaceae</taxon>
        <taxon>Naematelia</taxon>
    </lineage>
</organism>
<evidence type="ECO:0000313" key="2">
    <source>
        <dbReference type="EMBL" id="ORY31070.1"/>
    </source>
</evidence>
<dbReference type="Proteomes" id="UP000193986">
    <property type="component" value="Unassembled WGS sequence"/>
</dbReference>